<sequence>MDALLVEWSDQALDDLADIIDYIEQYNTNASVSLYKKVGTAAQNLSSVPRGFRFGRIQGTREMVINPNYLLVYRVTDRIRILTVLHARQKYP</sequence>
<gene>
    <name evidence="3" type="ORF">KFS80_08735</name>
</gene>
<comment type="similarity">
    <text evidence="1">Belongs to the RelE toxin family.</text>
</comment>
<evidence type="ECO:0000256" key="1">
    <source>
        <dbReference type="ARBA" id="ARBA00006226"/>
    </source>
</evidence>
<dbReference type="InterPro" id="IPR051803">
    <property type="entry name" value="TA_system_RelE-like_toxin"/>
</dbReference>
<dbReference type="Proteomes" id="UP000676035">
    <property type="component" value="Unassembled WGS sequence"/>
</dbReference>
<protein>
    <submittedName>
        <fullName evidence="3">Type II toxin-antitoxin system RelE/ParE family toxin</fullName>
    </submittedName>
</protein>
<comment type="caution">
    <text evidence="3">The sequence shown here is derived from an EMBL/GenBank/DDBJ whole genome shotgun (WGS) entry which is preliminary data.</text>
</comment>
<keyword evidence="4" id="KW-1185">Reference proteome</keyword>
<evidence type="ECO:0000313" key="4">
    <source>
        <dbReference type="Proteomes" id="UP000676035"/>
    </source>
</evidence>
<dbReference type="Pfam" id="PF05016">
    <property type="entry name" value="ParE_toxin"/>
    <property type="match status" value="1"/>
</dbReference>
<dbReference type="NCBIfam" id="TIGR02385">
    <property type="entry name" value="RelE_StbE"/>
    <property type="match status" value="1"/>
</dbReference>
<dbReference type="PANTHER" id="PTHR33755">
    <property type="entry name" value="TOXIN PARE1-RELATED"/>
    <property type="match status" value="1"/>
</dbReference>
<proteinExistence type="inferred from homology"/>
<evidence type="ECO:0000313" key="3">
    <source>
        <dbReference type="EMBL" id="MBS4078367.1"/>
    </source>
</evidence>
<reference evidence="3 4" key="1">
    <citation type="submission" date="2021-04" db="EMBL/GenBank/DDBJ databases">
        <title>Pseudomonas rustica sp. nov. isolated from raw milk.</title>
        <authorList>
            <person name="Fiedler G."/>
            <person name="Gieschler S."/>
            <person name="Kabisch J."/>
            <person name="Grimmler C."/>
            <person name="Brinks E."/>
            <person name="Wagner N."/>
            <person name="Hetzer B."/>
            <person name="Franz C.M.A.P."/>
            <person name="Boehnlein C."/>
        </authorList>
    </citation>
    <scope>NUCLEOTIDE SEQUENCE [LARGE SCALE GENOMIC DNA]</scope>
    <source>
        <strain evidence="3 4">MBT-4</strain>
    </source>
</reference>
<dbReference type="InterPro" id="IPR035093">
    <property type="entry name" value="RelE/ParE_toxin_dom_sf"/>
</dbReference>
<accession>A0ABS5MVM3</accession>
<name>A0ABS5MVM3_9PSED</name>
<evidence type="ECO:0000256" key="2">
    <source>
        <dbReference type="ARBA" id="ARBA00022649"/>
    </source>
</evidence>
<dbReference type="EMBL" id="JAGYHF010000004">
    <property type="protein sequence ID" value="MBS4078367.1"/>
    <property type="molecule type" value="Genomic_DNA"/>
</dbReference>
<keyword evidence="2" id="KW-1277">Toxin-antitoxin system</keyword>
<dbReference type="InterPro" id="IPR007712">
    <property type="entry name" value="RelE/ParE_toxin"/>
</dbReference>
<organism evidence="3 4">
    <name type="scientific">Pseudomonas rustica</name>
    <dbReference type="NCBI Taxonomy" id="2827099"/>
    <lineage>
        <taxon>Bacteria</taxon>
        <taxon>Pseudomonadati</taxon>
        <taxon>Pseudomonadota</taxon>
        <taxon>Gammaproteobacteria</taxon>
        <taxon>Pseudomonadales</taxon>
        <taxon>Pseudomonadaceae</taxon>
        <taxon>Pseudomonas</taxon>
    </lineage>
</organism>
<dbReference type="Gene3D" id="3.30.2310.20">
    <property type="entry name" value="RelE-like"/>
    <property type="match status" value="1"/>
</dbReference>